<accession>A0A3P7L1U1</accession>
<dbReference type="AlphaFoldDB" id="A0A3P7L1U1"/>
<keyword evidence="3" id="KW-1185">Reference proteome</keyword>
<protein>
    <submittedName>
        <fullName evidence="2">Uncharacterized protein</fullName>
    </submittedName>
</protein>
<gene>
    <name evidence="2" type="ORF">SVUK_LOCUS11673</name>
</gene>
<dbReference type="EMBL" id="UYYB01097467">
    <property type="protein sequence ID" value="VDM76675.1"/>
    <property type="molecule type" value="Genomic_DNA"/>
</dbReference>
<organism evidence="2 3">
    <name type="scientific">Strongylus vulgaris</name>
    <name type="common">Blood worm</name>
    <dbReference type="NCBI Taxonomy" id="40348"/>
    <lineage>
        <taxon>Eukaryota</taxon>
        <taxon>Metazoa</taxon>
        <taxon>Ecdysozoa</taxon>
        <taxon>Nematoda</taxon>
        <taxon>Chromadorea</taxon>
        <taxon>Rhabditida</taxon>
        <taxon>Rhabditina</taxon>
        <taxon>Rhabditomorpha</taxon>
        <taxon>Strongyloidea</taxon>
        <taxon>Strongylidae</taxon>
        <taxon>Strongylus</taxon>
    </lineage>
</organism>
<evidence type="ECO:0000313" key="3">
    <source>
        <dbReference type="Proteomes" id="UP000270094"/>
    </source>
</evidence>
<evidence type="ECO:0000313" key="2">
    <source>
        <dbReference type="EMBL" id="VDM76675.1"/>
    </source>
</evidence>
<reference evidence="2 3" key="1">
    <citation type="submission" date="2018-11" db="EMBL/GenBank/DDBJ databases">
        <authorList>
            <consortium name="Pathogen Informatics"/>
        </authorList>
    </citation>
    <scope>NUCLEOTIDE SEQUENCE [LARGE SCALE GENOMIC DNA]</scope>
</reference>
<dbReference type="Proteomes" id="UP000270094">
    <property type="component" value="Unassembled WGS sequence"/>
</dbReference>
<name>A0A3P7L1U1_STRVU</name>
<feature type="compositionally biased region" description="Basic and acidic residues" evidence="1">
    <location>
        <begin position="74"/>
        <end position="88"/>
    </location>
</feature>
<evidence type="ECO:0000256" key="1">
    <source>
        <dbReference type="SAM" id="MobiDB-lite"/>
    </source>
</evidence>
<proteinExistence type="predicted"/>
<feature type="region of interest" description="Disordered" evidence="1">
    <location>
        <begin position="74"/>
        <end position="106"/>
    </location>
</feature>
<sequence>MELEGPSIAETSFYKDLGCSMNMENVPKEVTNQLTDPELRAVLFDSPFPLRSVIHQRPALTLWLRQRLNNPQWLDREGHTTMDTKNSERATSQNKTPSREATDQIGSRQALMDRLKFKWVTNNGPGPRERRRCSLKPMLWMTLARDRNG</sequence>